<dbReference type="InterPro" id="IPR011611">
    <property type="entry name" value="PfkB_dom"/>
</dbReference>
<evidence type="ECO:0000256" key="1">
    <source>
        <dbReference type="ARBA" id="ARBA00022679"/>
    </source>
</evidence>
<dbReference type="PANTHER" id="PTHR46969:SF1">
    <property type="entry name" value="BIFUNCTIONAL PROTEIN HLDE"/>
    <property type="match status" value="1"/>
</dbReference>
<keyword evidence="2 4" id="KW-0418">Kinase</keyword>
<dbReference type="CDD" id="cd01172">
    <property type="entry name" value="RfaE_like"/>
    <property type="match status" value="1"/>
</dbReference>
<proteinExistence type="predicted"/>
<keyword evidence="5" id="KW-1185">Reference proteome</keyword>
<sequence>MSKDIPSRLLPTDSYRQADAPDLDAVRLLVVGDVMLDRYWFGDVSRISPEAPVPVVRIEKREARLGGAANVARNAAALGAHCGLLGVVGNDEAGDEVEQILRESSIDSYLKRDEQISTIVKLRVIGRQQQMVRIDFEEAPSETTLRDKLTQFKAVLPDYDVIIFSDYNKGSLVNVAEMIRMAREAGKTVMVDPKGDDFTPYRGATMLTPNKSELKRIVGSWKTEEQLTAKAQGLREELGLSALLLTRSEEGMSLYTADEVVHVPADAREVFDVSGAGDTVIATMAAMLGAGASLPEALATANRAGGIVVGKLGTATVTREELFAHRRRSDTVADAGAV</sequence>
<evidence type="ECO:0000256" key="2">
    <source>
        <dbReference type="ARBA" id="ARBA00022777"/>
    </source>
</evidence>
<evidence type="ECO:0000313" key="5">
    <source>
        <dbReference type="Proteomes" id="UP001205560"/>
    </source>
</evidence>
<evidence type="ECO:0000313" key="4">
    <source>
        <dbReference type="EMBL" id="MCS0589265.1"/>
    </source>
</evidence>
<reference evidence="4 5" key="1">
    <citation type="submission" date="2022-08" db="EMBL/GenBank/DDBJ databases">
        <title>Reclassification of Massilia species as members of the genera Telluria, Duganella, Pseudoduganella, Mokoshia gen. nov. and Zemynaea gen. nov. using orthogonal and non-orthogonal genome-based approaches.</title>
        <authorList>
            <person name="Bowman J.P."/>
        </authorList>
    </citation>
    <scope>NUCLEOTIDE SEQUENCE [LARGE SCALE GENOMIC DNA]</scope>
    <source>
        <strain evidence="4 5">LMG 28164</strain>
    </source>
</reference>
<protein>
    <submittedName>
        <fullName evidence="4">D-glycero-beta-D-manno-heptose-7-phosphate kinase</fullName>
    </submittedName>
</protein>
<dbReference type="Pfam" id="PF00294">
    <property type="entry name" value="PfkB"/>
    <property type="match status" value="1"/>
</dbReference>
<evidence type="ECO:0000259" key="3">
    <source>
        <dbReference type="Pfam" id="PF00294"/>
    </source>
</evidence>
<dbReference type="RefSeq" id="WP_258845031.1">
    <property type="nucleotide sequence ID" value="NZ_JANUGX010000008.1"/>
</dbReference>
<dbReference type="Gene3D" id="3.40.1190.20">
    <property type="match status" value="1"/>
</dbReference>
<feature type="domain" description="Carbohydrate kinase PfkB" evidence="3">
    <location>
        <begin position="28"/>
        <end position="316"/>
    </location>
</feature>
<dbReference type="Proteomes" id="UP001205560">
    <property type="component" value="Unassembled WGS sequence"/>
</dbReference>
<accession>A0ABT2A500</accession>
<dbReference type="SUPFAM" id="SSF53613">
    <property type="entry name" value="Ribokinase-like"/>
    <property type="match status" value="1"/>
</dbReference>
<dbReference type="GO" id="GO:0016301">
    <property type="term" value="F:kinase activity"/>
    <property type="evidence" value="ECO:0007669"/>
    <property type="project" value="UniProtKB-KW"/>
</dbReference>
<organism evidence="4 5">
    <name type="scientific">Massilia norwichensis</name>
    <dbReference type="NCBI Taxonomy" id="1442366"/>
    <lineage>
        <taxon>Bacteria</taxon>
        <taxon>Pseudomonadati</taxon>
        <taxon>Pseudomonadota</taxon>
        <taxon>Betaproteobacteria</taxon>
        <taxon>Burkholderiales</taxon>
        <taxon>Oxalobacteraceae</taxon>
        <taxon>Telluria group</taxon>
        <taxon>Massilia</taxon>
    </lineage>
</organism>
<dbReference type="InterPro" id="IPR011913">
    <property type="entry name" value="RfaE_dom_I"/>
</dbReference>
<name>A0ABT2A500_9BURK</name>
<dbReference type="PANTHER" id="PTHR46969">
    <property type="entry name" value="BIFUNCTIONAL PROTEIN HLDE"/>
    <property type="match status" value="1"/>
</dbReference>
<comment type="caution">
    <text evidence="4">The sequence shown here is derived from an EMBL/GenBank/DDBJ whole genome shotgun (WGS) entry which is preliminary data.</text>
</comment>
<dbReference type="NCBIfam" id="TIGR02198">
    <property type="entry name" value="rfaE_dom_I"/>
    <property type="match status" value="1"/>
</dbReference>
<keyword evidence="1" id="KW-0808">Transferase</keyword>
<dbReference type="EMBL" id="JANUGX010000008">
    <property type="protein sequence ID" value="MCS0589265.1"/>
    <property type="molecule type" value="Genomic_DNA"/>
</dbReference>
<dbReference type="InterPro" id="IPR029056">
    <property type="entry name" value="Ribokinase-like"/>
</dbReference>
<gene>
    <name evidence="4" type="primary">rfaE1</name>
    <name evidence="4" type="ORF">NX782_08600</name>
</gene>